<feature type="region of interest" description="Disordered" evidence="1">
    <location>
        <begin position="474"/>
        <end position="507"/>
    </location>
</feature>
<proteinExistence type="predicted"/>
<feature type="region of interest" description="Disordered" evidence="1">
    <location>
        <begin position="398"/>
        <end position="461"/>
    </location>
</feature>
<gene>
    <name evidence="3" type="ORF">OJ253_778</name>
</gene>
<feature type="transmembrane region" description="Helical" evidence="2">
    <location>
        <begin position="42"/>
        <end position="67"/>
    </location>
</feature>
<feature type="region of interest" description="Disordered" evidence="1">
    <location>
        <begin position="557"/>
        <end position="642"/>
    </location>
</feature>
<name>A0A9D5DMH3_9CRYT</name>
<evidence type="ECO:0000313" key="3">
    <source>
        <dbReference type="EMBL" id="KAJ1611785.1"/>
    </source>
</evidence>
<keyword evidence="2" id="KW-0812">Transmembrane</keyword>
<sequence length="642" mass="72301">MPALLACWSVCIVLSVMDLYYLRTGKSWVAYDQEMMESKVWWICGIPLAVYSLIVEISLLVATSFSYMKTQGEIEFDDGERFKEFRSYNSNYAYSSLYESAEGYTSSILSWIDSIGIWNRIVFIMTNFIAIMTCYYLCVGLCEYSTRSVTFLLKSSVIGLALILTWLPGVLSTYYESFKLFGVVFGGSAVILFMMYSRNYQISGRVKNLTSEVMNIRKLTKGEEIINRRIIERYLESGGRYYTISTSPAAIATELEWGKSAIQALKDNNSYFDCNFDQNRSSWTSCVEEKITTYPTWMIGDKTISGLVSPKTIAHMVNINMKELSKEVLSLVHPDDKKEIEDRISDIEEPSSDGGSGEDLDSIESQETDAPKELGSASLDEGKVDLVAKEIVEGAYNPFEAGQEREKEKEEGREKEEKASRKSKKRRRSGGKRHKKRRQSTEAREDEESEGKLAESMYDLPSFRGMSVLNKLEASNKTGSEREVNLIEKIPEENVGQDQKDGLELPSKEEFEALSDKISQRNEEIIRKEREMESAVESEIRDIESDENEMVVGADVESEMVSESVQGGLEDSGSGVLEGSAKLGSGEDEGLNAQNAVPDKASREGMERLTPEQRMESSDQPTSSDHVISEMIQSDEESERSE</sequence>
<organism evidence="3">
    <name type="scientific">Cryptosporidium canis</name>
    <dbReference type="NCBI Taxonomy" id="195482"/>
    <lineage>
        <taxon>Eukaryota</taxon>
        <taxon>Sar</taxon>
        <taxon>Alveolata</taxon>
        <taxon>Apicomplexa</taxon>
        <taxon>Conoidasida</taxon>
        <taxon>Coccidia</taxon>
        <taxon>Eucoccidiorida</taxon>
        <taxon>Eimeriorina</taxon>
        <taxon>Cryptosporidiidae</taxon>
        <taxon>Cryptosporidium</taxon>
    </lineage>
</organism>
<keyword evidence="2" id="KW-1133">Transmembrane helix</keyword>
<feature type="compositionally biased region" description="Basic residues" evidence="1">
    <location>
        <begin position="421"/>
        <end position="438"/>
    </location>
</feature>
<feature type="compositionally biased region" description="Acidic residues" evidence="1">
    <location>
        <begin position="633"/>
        <end position="642"/>
    </location>
</feature>
<dbReference type="Proteomes" id="UP001067231">
    <property type="component" value="Unassembled WGS sequence"/>
</dbReference>
<dbReference type="AlphaFoldDB" id="A0A9D5DMH3"/>
<reference evidence="3" key="1">
    <citation type="submission" date="2022-10" db="EMBL/GenBank/DDBJ databases">
        <title>Adaptive evolution leads to modifications in subtelomeric GC content in a zoonotic Cryptosporidium species.</title>
        <authorList>
            <person name="Li J."/>
            <person name="Feng Y."/>
            <person name="Xiao L."/>
        </authorList>
    </citation>
    <scope>NUCLEOTIDE SEQUENCE</scope>
    <source>
        <strain evidence="3">33844</strain>
    </source>
</reference>
<dbReference type="OrthoDB" id="343052at2759"/>
<accession>A0A9D5DMH3</accession>
<evidence type="ECO:0000256" key="1">
    <source>
        <dbReference type="SAM" id="MobiDB-lite"/>
    </source>
</evidence>
<feature type="region of interest" description="Disordered" evidence="1">
    <location>
        <begin position="342"/>
        <end position="381"/>
    </location>
</feature>
<feature type="compositionally biased region" description="Basic and acidic residues" evidence="1">
    <location>
        <begin position="479"/>
        <end position="507"/>
    </location>
</feature>
<protein>
    <submittedName>
        <fullName evidence="3">Thioredoxin/PDI</fullName>
    </submittedName>
</protein>
<keyword evidence="2" id="KW-0472">Membrane</keyword>
<feature type="transmembrane region" description="Helical" evidence="2">
    <location>
        <begin position="151"/>
        <end position="171"/>
    </location>
</feature>
<feature type="compositionally biased region" description="Basic and acidic residues" evidence="1">
    <location>
        <begin position="600"/>
        <end position="617"/>
    </location>
</feature>
<feature type="transmembrane region" description="Helical" evidence="2">
    <location>
        <begin position="6"/>
        <end position="22"/>
    </location>
</feature>
<feature type="compositionally biased region" description="Acidic residues" evidence="1">
    <location>
        <begin position="347"/>
        <end position="367"/>
    </location>
</feature>
<comment type="caution">
    <text evidence="3">The sequence shown here is derived from an EMBL/GenBank/DDBJ whole genome shotgun (WGS) entry which is preliminary data.</text>
</comment>
<feature type="transmembrane region" description="Helical" evidence="2">
    <location>
        <begin position="117"/>
        <end position="139"/>
    </location>
</feature>
<feature type="transmembrane region" description="Helical" evidence="2">
    <location>
        <begin position="177"/>
        <end position="197"/>
    </location>
</feature>
<dbReference type="Gene3D" id="3.40.30.10">
    <property type="entry name" value="Glutaredoxin"/>
    <property type="match status" value="1"/>
</dbReference>
<dbReference type="EMBL" id="JAPCXC010000011">
    <property type="protein sequence ID" value="KAJ1611785.1"/>
    <property type="molecule type" value="Genomic_DNA"/>
</dbReference>
<feature type="compositionally biased region" description="Basic and acidic residues" evidence="1">
    <location>
        <begin position="402"/>
        <end position="420"/>
    </location>
</feature>
<evidence type="ECO:0000256" key="2">
    <source>
        <dbReference type="SAM" id="Phobius"/>
    </source>
</evidence>